<feature type="compositionally biased region" description="Low complexity" evidence="1">
    <location>
        <begin position="2089"/>
        <end position="2099"/>
    </location>
</feature>
<evidence type="ECO:0000313" key="3">
    <source>
        <dbReference type="Proteomes" id="UP001057375"/>
    </source>
</evidence>
<feature type="compositionally biased region" description="Basic and acidic residues" evidence="1">
    <location>
        <begin position="283"/>
        <end position="301"/>
    </location>
</feature>
<feature type="compositionally biased region" description="Basic residues" evidence="1">
    <location>
        <begin position="406"/>
        <end position="419"/>
    </location>
</feature>
<evidence type="ECO:0000313" key="2">
    <source>
        <dbReference type="EMBL" id="GKT15523.1"/>
    </source>
</evidence>
<feature type="region of interest" description="Disordered" evidence="1">
    <location>
        <begin position="1736"/>
        <end position="1755"/>
    </location>
</feature>
<feature type="non-terminal residue" evidence="2">
    <location>
        <position position="2206"/>
    </location>
</feature>
<sequence>MAKNTIQAEILKYFTDNSIPASKEEYFNFRERLYRLFSIVGSEKVLNEEILIPSLYSSIFYEDFITTRAIFDQIDELPVTSFPHDPSKVSIGNQLFLELTRICAILEVQELQLPKKNQPLSYLTHFMPPSKRNVLLSHAKSYATNACKLSTQVSEIIIKHFLTFKKIEGIDAESEEEKEEAEIDPLDSLGEDSSEYMHHIERIVCALNAALKACTRCSVPICPPPSSVAIEPMFRHVIALREMLSTLLTTLLQCCQTIVSTHGHSIGVVSRLMEQAVQLDEQMKEAKEKEKEEARARREAEESPNEDEVEAKGNKKDSKAKKGGKPPKKSVGKKDIKGSDIVVPSLSSAALYDIISLIHSRIRFCSSLSDMLKPSEKEKEEARARREAEESPNEDEVEAKGNKKDSKAKKGGKPPKKSVGKKDIKGSDIVVPSLSSAALYDIISLIHSRIRFCSSLSDMLKPSVDAIVHAKAVLFSVIGASGDSAVNSDDLFSHEVCTVQTMVSEGREWCRIVKDHMVRWEEDEEDRKRQRNKLLKQRKLERQKELQEEEEEEERTAYVMFDEKRRKKEKEEENERRKTVLVELSISIAKDLSSLVFSTQASSDSKSSKGKESKGKGVSKSTSKESDESKDVSESSSLLSALTCPCFFDISPLTSMLFRFNSNSNNISVFNILPSSQMISSASSLFSICSTLIPYLATCSAFRSCQTGLIHCHSGSGDMCQLSISDRQKETEKFVESVEKETKRIVNESIADGIRWFEEEIRKVHDPLASSSSASTSSSRAQTPKKGGKKKGSGSPTSGGVASKSESKMSMDQIQQYFVALSLGCSVSAGMWDNLPISISCSLVSKGISMITTYSKDSFHDPLASSSSASTSSSRAQTPKKGGKKKGSGSPTSGGVASKSESKMSMDQIQQYFVALSLGCSVSAGMWDNLPISISCSLVSKGISMITTYSKDSCGCDGLFSAIDSDAGLDKIRSELASSQDPVGEGGDLIATLSSSILSSLSSSHSFSSSSSPFACIVLLSLHSLCGSLSLLQTERNLPWWKEGHDMNAALKEIAEEGFEKEKEIKEAEATAVDSTNGDTGSTSGGKSSGAKKKGGDSSGGAKKGKGSSSNVQATDISLWSRWDKELTISLRSAFIRLLPSVQMLKENHEDSDSKKVNTGVFGSADIGELFRAVQLIADEMSRCCSTISCASSPSDLDVRKKDKLSVDSSFSEFVLRSYVSQTSNPDSASVISQHCAIVSNSSLHKASSCVSFAPLFPIVGLCAAIVTCHAISHTYNISPLQSSCLAVCDSLCAWELYTPPRILFSLAQLCIRVCKKSMNTVMKQSFRKHPHYGTTQTFATTVKAKNPIYDTRTYASRNYVNPRSKKSHLDDKAGRIRSVFHDQTLRACALDSTGHAPSTLTRPPIPSQQPVLSHVPFSGSGVSDPFNCSEDTDGMVKVQSWSVALSMLCASLMPCEWIQERGWVSKHQDEAIILEPRPLELEDEYEEEYDSECEDGFKFTPRKKGGVGGGIHSEFEDDFEYAYEYEYDEESNDEEKMDVPLQIDDAMIRLKPSNPLLVSSLISNSLSHPPQLVQTHSNLIKSICEGEWIRDIFDVSSVEDSEIDVIHNIIDGRFDNLITDVSAVERLVRVAIQIRQECLGISQAGSLQLASTGASLSGQVVTQLLSDLKEALDAWKDVMRMKTCVLLGYEGHETSQRSSEETMDEKEQDIIGGSKRTTKRRTKIKISKHIDNTNKETKKQQTLKMAKTKEKKYSKAKKTPSPRVYLYPLFLSPVESYLVSSVLHSALVSLQVHMKKLILSKRLRVGTKQCSDMCSGIVSIVNDISEMIGCPSLEIPSLMLQNKQTTLIHDNIRYEKVVSYSVKESYIKYRGQKMIKRRKVKVTRMTKIRPDEYPGVPKLVFPYGTCTSPSSSALLSAALLSISSVIALVIEKTAPIPHSQGKISTLNSLTYSLAATIDSSLKSARKSLDLLSLCHMTSLPSSTNDSGNSKLLSDIPSGIVSSGSQYQLLNPMTSVLSLMRTLIFSSYNLCQSVSECVKMCICGSGKKERKRKQEKVLTFGEAHTHGVLFASLTRVCVSLSGWLRGWSGDSSSTGSTATKSKDKAGKAGKAGKGAKSGSGNEEEETPSWIGEFSDLVDILPTLRPLAGKETSNTLGLVELYPESNSMVLCLLADDCCENAAKKEKFRLGLIEKEKQRREQIRKTRR</sequence>
<feature type="region of interest" description="Disordered" evidence="1">
    <location>
        <begin position="602"/>
        <end position="630"/>
    </location>
</feature>
<organism evidence="2 3">
    <name type="scientific">Aduncisulcus paluster</name>
    <dbReference type="NCBI Taxonomy" id="2918883"/>
    <lineage>
        <taxon>Eukaryota</taxon>
        <taxon>Metamonada</taxon>
        <taxon>Carpediemonas-like organisms</taxon>
        <taxon>Aduncisulcus</taxon>
    </lineage>
</organism>
<feature type="region of interest" description="Disordered" evidence="1">
    <location>
        <begin position="283"/>
        <end position="335"/>
    </location>
</feature>
<dbReference type="EMBL" id="BQXS01011679">
    <property type="protein sequence ID" value="GKT15523.1"/>
    <property type="molecule type" value="Genomic_DNA"/>
</dbReference>
<feature type="region of interest" description="Disordered" evidence="1">
    <location>
        <begin position="768"/>
        <end position="807"/>
    </location>
</feature>
<dbReference type="Proteomes" id="UP001057375">
    <property type="component" value="Unassembled WGS sequence"/>
</dbReference>
<comment type="caution">
    <text evidence="2">The sequence shown here is derived from an EMBL/GenBank/DDBJ whole genome shotgun (WGS) entry which is preliminary data.</text>
</comment>
<feature type="region of interest" description="Disordered" evidence="1">
    <location>
        <begin position="2089"/>
        <end position="2127"/>
    </location>
</feature>
<feature type="compositionally biased region" description="Basic and acidic residues" evidence="1">
    <location>
        <begin position="606"/>
        <end position="615"/>
    </location>
</feature>
<feature type="compositionally biased region" description="Low complexity" evidence="1">
    <location>
        <begin position="769"/>
        <end position="779"/>
    </location>
</feature>
<accession>A0ABQ5JX39</accession>
<reference evidence="2" key="1">
    <citation type="submission" date="2022-03" db="EMBL/GenBank/DDBJ databases">
        <title>Draft genome sequence of Aduncisulcus paluster, a free-living microaerophilic Fornicata.</title>
        <authorList>
            <person name="Yuyama I."/>
            <person name="Kume K."/>
            <person name="Tamura T."/>
            <person name="Inagaki Y."/>
            <person name="Hashimoto T."/>
        </authorList>
    </citation>
    <scope>NUCLEOTIDE SEQUENCE</scope>
    <source>
        <strain evidence="2">NY0171</strain>
    </source>
</reference>
<evidence type="ECO:0000256" key="1">
    <source>
        <dbReference type="SAM" id="MobiDB-lite"/>
    </source>
</evidence>
<feature type="compositionally biased region" description="Basic and acidic residues" evidence="1">
    <location>
        <begin position="373"/>
        <end position="389"/>
    </location>
</feature>
<proteinExistence type="predicted"/>
<feature type="region of interest" description="Disordered" evidence="1">
    <location>
        <begin position="1068"/>
        <end position="1110"/>
    </location>
</feature>
<feature type="compositionally biased region" description="Basic residues" evidence="1">
    <location>
        <begin position="318"/>
        <end position="331"/>
    </location>
</feature>
<feature type="compositionally biased region" description="Low complexity" evidence="1">
    <location>
        <begin position="864"/>
        <end position="874"/>
    </location>
</feature>
<protein>
    <submittedName>
        <fullName evidence="2">Uncharacterized protein</fullName>
    </submittedName>
</protein>
<keyword evidence="3" id="KW-1185">Reference proteome</keyword>
<feature type="region of interest" description="Disordered" evidence="1">
    <location>
        <begin position="372"/>
        <end position="422"/>
    </location>
</feature>
<gene>
    <name evidence="2" type="ORF">ADUPG1_010731</name>
</gene>
<name>A0ABQ5JX39_9EUKA</name>
<feature type="region of interest" description="Disordered" evidence="1">
    <location>
        <begin position="860"/>
        <end position="901"/>
    </location>
</feature>